<keyword evidence="4" id="KW-0479">Metal-binding</keyword>
<evidence type="ECO:0000256" key="5">
    <source>
        <dbReference type="ARBA" id="ARBA00022801"/>
    </source>
</evidence>
<gene>
    <name evidence="7" type="ORF">G3574_04325</name>
</gene>
<keyword evidence="5" id="KW-0378">Hydrolase</keyword>
<reference evidence="7 8" key="1">
    <citation type="submission" date="2020-02" db="EMBL/GenBank/DDBJ databases">
        <authorList>
            <person name="Kim M.K."/>
        </authorList>
    </citation>
    <scope>NUCLEOTIDE SEQUENCE [LARGE SCALE GENOMIC DNA]</scope>
    <source>
        <strain evidence="7 8">17J57-3</strain>
    </source>
</reference>
<evidence type="ECO:0000256" key="1">
    <source>
        <dbReference type="ARBA" id="ARBA00006272"/>
    </source>
</evidence>
<dbReference type="NCBIfam" id="TIGR03106">
    <property type="entry name" value="trio_M42_hydro"/>
    <property type="match status" value="1"/>
</dbReference>
<dbReference type="PANTHER" id="PTHR32481">
    <property type="entry name" value="AMINOPEPTIDASE"/>
    <property type="match status" value="1"/>
</dbReference>
<dbReference type="GO" id="GO:0004177">
    <property type="term" value="F:aminopeptidase activity"/>
    <property type="evidence" value="ECO:0007669"/>
    <property type="project" value="UniProtKB-KW"/>
</dbReference>
<dbReference type="InterPro" id="IPR017537">
    <property type="entry name" value="Peptidase_M42_hydrolase"/>
</dbReference>
<dbReference type="InterPro" id="IPR023367">
    <property type="entry name" value="Peptidase_M42_dom2"/>
</dbReference>
<feature type="region of interest" description="Disordered" evidence="6">
    <location>
        <begin position="365"/>
        <end position="393"/>
    </location>
</feature>
<dbReference type="Proteomes" id="UP000482155">
    <property type="component" value="Unassembled WGS sequence"/>
</dbReference>
<proteinExistence type="inferred from homology"/>
<sequence length="393" mass="42475">MHKLEIDKGYLVGTLLDLLAIPSPTGFTDEIVHYTGARLDELGVDYELTRRGTMRAILRRNMPERRKSSPACAVVSHLDTLGAMVREIKPNGRLALMPVGTWSSRWAEGGRVTIFSEDGKRFRGSVLPLLASGHVYNEAIDTQPVSWDQIELRVDEAVESAASTAGLGIRIGDYVAFDTSPEILENGFIVSRHLDDKAGVASVLAALKAVLDAKAAVPMDCHVVFTVSEEVGSGASAVIESDVSEVIGIDIGPVAAGQGARENGVTIPLMDSAGPHDYHLTRRLLALCEEHGIPAHRDVFRFYHSDAGAAVSAGADVRTALLCFGADASHGYERTHLTVLTQLAEVIALYMQAGPTIREDRQRRLDSVEPFSHQIEQDGDEPGSVMSRRTGEE</sequence>
<dbReference type="SUPFAM" id="SSF101821">
    <property type="entry name" value="Aminopeptidase/glucanase lid domain"/>
    <property type="match status" value="1"/>
</dbReference>
<accession>A0A6B3SHF4</accession>
<dbReference type="Gene3D" id="3.40.630.10">
    <property type="entry name" value="Zn peptidases"/>
    <property type="match status" value="1"/>
</dbReference>
<evidence type="ECO:0000256" key="3">
    <source>
        <dbReference type="ARBA" id="ARBA00022670"/>
    </source>
</evidence>
<dbReference type="InterPro" id="IPR051464">
    <property type="entry name" value="Peptidase_M42_aminopept"/>
</dbReference>
<keyword evidence="3" id="KW-0645">Protease</keyword>
<evidence type="ECO:0000256" key="2">
    <source>
        <dbReference type="ARBA" id="ARBA00022438"/>
    </source>
</evidence>
<keyword evidence="8" id="KW-1185">Reference proteome</keyword>
<dbReference type="Pfam" id="PF05343">
    <property type="entry name" value="Peptidase_M42"/>
    <property type="match status" value="1"/>
</dbReference>
<dbReference type="AlphaFoldDB" id="A0A6B3SHF4"/>
<dbReference type="EMBL" id="JAAIVB010000012">
    <property type="protein sequence ID" value="NEX60297.1"/>
    <property type="molecule type" value="Genomic_DNA"/>
</dbReference>
<organism evidence="7 8">
    <name type="scientific">Noviherbaspirillum galbum</name>
    <dbReference type="NCBI Taxonomy" id="2709383"/>
    <lineage>
        <taxon>Bacteria</taxon>
        <taxon>Pseudomonadati</taxon>
        <taxon>Pseudomonadota</taxon>
        <taxon>Betaproteobacteria</taxon>
        <taxon>Burkholderiales</taxon>
        <taxon>Oxalobacteraceae</taxon>
        <taxon>Noviherbaspirillum</taxon>
    </lineage>
</organism>
<evidence type="ECO:0000256" key="6">
    <source>
        <dbReference type="SAM" id="MobiDB-lite"/>
    </source>
</evidence>
<dbReference type="GO" id="GO:0046872">
    <property type="term" value="F:metal ion binding"/>
    <property type="evidence" value="ECO:0007669"/>
    <property type="project" value="UniProtKB-KW"/>
</dbReference>
<name>A0A6B3SHF4_9BURK</name>
<comment type="caution">
    <text evidence="7">The sequence shown here is derived from an EMBL/GenBank/DDBJ whole genome shotgun (WGS) entry which is preliminary data.</text>
</comment>
<keyword evidence="2" id="KW-0031">Aminopeptidase</keyword>
<comment type="similarity">
    <text evidence="1">Belongs to the peptidase M42 family.</text>
</comment>
<protein>
    <submittedName>
        <fullName evidence="7">Osmoprotectant NAGGN system M42 family peptidase</fullName>
    </submittedName>
</protein>
<dbReference type="SUPFAM" id="SSF53187">
    <property type="entry name" value="Zn-dependent exopeptidases"/>
    <property type="match status" value="1"/>
</dbReference>
<dbReference type="CDD" id="cd05657">
    <property type="entry name" value="M42_glucanase_like"/>
    <property type="match status" value="1"/>
</dbReference>
<dbReference type="Gene3D" id="2.40.30.40">
    <property type="entry name" value="Peptidase M42, domain 2"/>
    <property type="match status" value="1"/>
</dbReference>
<evidence type="ECO:0000256" key="4">
    <source>
        <dbReference type="ARBA" id="ARBA00022723"/>
    </source>
</evidence>
<dbReference type="GO" id="GO:0006508">
    <property type="term" value="P:proteolysis"/>
    <property type="evidence" value="ECO:0007669"/>
    <property type="project" value="UniProtKB-KW"/>
</dbReference>
<dbReference type="InterPro" id="IPR008007">
    <property type="entry name" value="Peptidase_M42"/>
</dbReference>
<evidence type="ECO:0000313" key="8">
    <source>
        <dbReference type="Proteomes" id="UP000482155"/>
    </source>
</evidence>
<evidence type="ECO:0000313" key="7">
    <source>
        <dbReference type="EMBL" id="NEX60297.1"/>
    </source>
</evidence>
<dbReference type="PANTHER" id="PTHR32481:SF7">
    <property type="entry name" value="AMINOPEPTIDASE YHFE-RELATED"/>
    <property type="match status" value="1"/>
</dbReference>